<evidence type="ECO:0000256" key="1">
    <source>
        <dbReference type="SAM" id="MobiDB-lite"/>
    </source>
</evidence>
<dbReference type="AlphaFoldDB" id="A0AAN6XTI7"/>
<keyword evidence="3" id="KW-1185">Reference proteome</keyword>
<evidence type="ECO:0000313" key="2">
    <source>
        <dbReference type="EMBL" id="KAK4203487.1"/>
    </source>
</evidence>
<gene>
    <name evidence="2" type="ORF">QBC40DRAFT_317312</name>
</gene>
<organism evidence="2 3">
    <name type="scientific">Triangularia verruculosa</name>
    <dbReference type="NCBI Taxonomy" id="2587418"/>
    <lineage>
        <taxon>Eukaryota</taxon>
        <taxon>Fungi</taxon>
        <taxon>Dikarya</taxon>
        <taxon>Ascomycota</taxon>
        <taxon>Pezizomycotina</taxon>
        <taxon>Sordariomycetes</taxon>
        <taxon>Sordariomycetidae</taxon>
        <taxon>Sordariales</taxon>
        <taxon>Podosporaceae</taxon>
        <taxon>Triangularia</taxon>
    </lineage>
</organism>
<comment type="caution">
    <text evidence="2">The sequence shown here is derived from an EMBL/GenBank/DDBJ whole genome shotgun (WGS) entry which is preliminary data.</text>
</comment>
<name>A0AAN6XTI7_9PEZI</name>
<dbReference type="Proteomes" id="UP001303160">
    <property type="component" value="Unassembled WGS sequence"/>
</dbReference>
<protein>
    <submittedName>
        <fullName evidence="2">Uncharacterized protein</fullName>
    </submittedName>
</protein>
<reference evidence="2" key="2">
    <citation type="submission" date="2023-05" db="EMBL/GenBank/DDBJ databases">
        <authorList>
            <consortium name="Lawrence Berkeley National Laboratory"/>
            <person name="Steindorff A."/>
            <person name="Hensen N."/>
            <person name="Bonometti L."/>
            <person name="Westerberg I."/>
            <person name="Brannstrom I.O."/>
            <person name="Guillou S."/>
            <person name="Cros-Aarteil S."/>
            <person name="Calhoun S."/>
            <person name="Haridas S."/>
            <person name="Kuo A."/>
            <person name="Mondo S."/>
            <person name="Pangilinan J."/>
            <person name="Riley R."/>
            <person name="Labutti K."/>
            <person name="Andreopoulos B."/>
            <person name="Lipzen A."/>
            <person name="Chen C."/>
            <person name="Yanf M."/>
            <person name="Daum C."/>
            <person name="Ng V."/>
            <person name="Clum A."/>
            <person name="Ohm R."/>
            <person name="Martin F."/>
            <person name="Silar P."/>
            <person name="Natvig D."/>
            <person name="Lalanne C."/>
            <person name="Gautier V."/>
            <person name="Ament-Velasquez S.L."/>
            <person name="Kruys A."/>
            <person name="Hutchinson M.I."/>
            <person name="Powell A.J."/>
            <person name="Barry K."/>
            <person name="Miller A.N."/>
            <person name="Grigoriev I.V."/>
            <person name="Debuchy R."/>
            <person name="Gladieux P."/>
            <person name="Thoren M.H."/>
            <person name="Johannesson H."/>
        </authorList>
    </citation>
    <scope>NUCLEOTIDE SEQUENCE</scope>
    <source>
        <strain evidence="2">CBS 315.58</strain>
    </source>
</reference>
<feature type="region of interest" description="Disordered" evidence="1">
    <location>
        <begin position="1"/>
        <end position="71"/>
    </location>
</feature>
<dbReference type="EMBL" id="MU863889">
    <property type="protein sequence ID" value="KAK4203487.1"/>
    <property type="molecule type" value="Genomic_DNA"/>
</dbReference>
<feature type="compositionally biased region" description="Basic and acidic residues" evidence="1">
    <location>
        <begin position="7"/>
        <end position="24"/>
    </location>
</feature>
<feature type="compositionally biased region" description="Basic and acidic residues" evidence="1">
    <location>
        <begin position="187"/>
        <end position="226"/>
    </location>
</feature>
<reference evidence="2" key="1">
    <citation type="journal article" date="2023" name="Mol. Phylogenet. Evol.">
        <title>Genome-scale phylogeny and comparative genomics of the fungal order Sordariales.</title>
        <authorList>
            <person name="Hensen N."/>
            <person name="Bonometti L."/>
            <person name="Westerberg I."/>
            <person name="Brannstrom I.O."/>
            <person name="Guillou S."/>
            <person name="Cros-Aarteil S."/>
            <person name="Calhoun S."/>
            <person name="Haridas S."/>
            <person name="Kuo A."/>
            <person name="Mondo S."/>
            <person name="Pangilinan J."/>
            <person name="Riley R."/>
            <person name="LaButti K."/>
            <person name="Andreopoulos B."/>
            <person name="Lipzen A."/>
            <person name="Chen C."/>
            <person name="Yan M."/>
            <person name="Daum C."/>
            <person name="Ng V."/>
            <person name="Clum A."/>
            <person name="Steindorff A."/>
            <person name="Ohm R.A."/>
            <person name="Martin F."/>
            <person name="Silar P."/>
            <person name="Natvig D.O."/>
            <person name="Lalanne C."/>
            <person name="Gautier V."/>
            <person name="Ament-Velasquez S.L."/>
            <person name="Kruys A."/>
            <person name="Hutchinson M.I."/>
            <person name="Powell A.J."/>
            <person name="Barry K."/>
            <person name="Miller A.N."/>
            <person name="Grigoriev I.V."/>
            <person name="Debuchy R."/>
            <person name="Gladieux P."/>
            <person name="Hiltunen Thoren M."/>
            <person name="Johannesson H."/>
        </authorList>
    </citation>
    <scope>NUCLEOTIDE SEQUENCE</scope>
    <source>
        <strain evidence="2">CBS 315.58</strain>
    </source>
</reference>
<feature type="region of interest" description="Disordered" evidence="1">
    <location>
        <begin position="162"/>
        <end position="226"/>
    </location>
</feature>
<proteinExistence type="predicted"/>
<sequence>MTSQKRLKSEHDDAPESKRVKSEADASQVPTAAQSILPPSAKTTGTATQPTIKPEPSNNITIKHETEDTSASGLLATIPEHHRFRAEHQAMDELGLLKRHCRIRIKTTKMDPKSREYLAAETEVTLAQATKHYIKSGDELSRAKELMDKAYECALKAMQAPSVTPQEYRARLEREMDEELAKRRKKREEERAQREKEDQKAMEDQRAMKEDQKAMKGDATAKLERR</sequence>
<feature type="compositionally biased region" description="Polar residues" evidence="1">
    <location>
        <begin position="41"/>
        <end position="61"/>
    </location>
</feature>
<evidence type="ECO:0000313" key="3">
    <source>
        <dbReference type="Proteomes" id="UP001303160"/>
    </source>
</evidence>
<accession>A0AAN6XTI7</accession>